<name>A0AAW2JP66_9LAMI</name>
<evidence type="ECO:0008006" key="3">
    <source>
        <dbReference type="Google" id="ProtNLM"/>
    </source>
</evidence>
<proteinExistence type="predicted"/>
<sequence length="294" mass="32455">MGKASRIMRKSVFTFLQNFQFFTSAPSLLSVPFAVSALLSQPLVSSSSLFPLVHGRLRSVFLAAGFPPSSELFVILNLKLSQTVLSFLVVLPFTLSFLLLAKASVIRALEHQKTPQRHAFFSWIMIFNPLFITNFATHCLSSHGPLLLLSATGAIIYSIILANAYIICNLALLVSGIERQGGFNSILKACVLIRGRTATALSLAVPINMALAAVEALFQYRVVRAYRQATTPDSSMVLEAMLIAYLYAILLVLDTILGFAFLKSCKPDYQIDHIEIQERNDKSLRKIKGLELLL</sequence>
<feature type="transmembrane region" description="Helical" evidence="1">
    <location>
        <begin position="155"/>
        <end position="177"/>
    </location>
</feature>
<dbReference type="AlphaFoldDB" id="A0AAW2JP66"/>
<dbReference type="EMBL" id="JACGWK010000597">
    <property type="protein sequence ID" value="KAL0295788.1"/>
    <property type="molecule type" value="Genomic_DNA"/>
</dbReference>
<evidence type="ECO:0000313" key="2">
    <source>
        <dbReference type="EMBL" id="KAL0295788.1"/>
    </source>
</evidence>
<comment type="caution">
    <text evidence="2">The sequence shown here is derived from an EMBL/GenBank/DDBJ whole genome shotgun (WGS) entry which is preliminary data.</text>
</comment>
<feature type="transmembrane region" description="Helical" evidence="1">
    <location>
        <begin position="120"/>
        <end position="143"/>
    </location>
</feature>
<reference evidence="2" key="2">
    <citation type="journal article" date="2024" name="Plant">
        <title>Genomic evolution and insights into agronomic trait innovations of Sesamum species.</title>
        <authorList>
            <person name="Miao H."/>
            <person name="Wang L."/>
            <person name="Qu L."/>
            <person name="Liu H."/>
            <person name="Sun Y."/>
            <person name="Le M."/>
            <person name="Wang Q."/>
            <person name="Wei S."/>
            <person name="Zheng Y."/>
            <person name="Lin W."/>
            <person name="Duan Y."/>
            <person name="Cao H."/>
            <person name="Xiong S."/>
            <person name="Wang X."/>
            <person name="Wei L."/>
            <person name="Li C."/>
            <person name="Ma Q."/>
            <person name="Ju M."/>
            <person name="Zhao R."/>
            <person name="Li G."/>
            <person name="Mu C."/>
            <person name="Tian Q."/>
            <person name="Mei H."/>
            <person name="Zhang T."/>
            <person name="Gao T."/>
            <person name="Zhang H."/>
        </authorList>
    </citation>
    <scope>NUCLEOTIDE SEQUENCE</scope>
    <source>
        <strain evidence="2">G01</strain>
    </source>
</reference>
<dbReference type="PANTHER" id="PTHR33133">
    <property type="entry name" value="OS08G0107100 PROTEIN-RELATED"/>
    <property type="match status" value="1"/>
</dbReference>
<reference evidence="2" key="1">
    <citation type="submission" date="2020-06" db="EMBL/GenBank/DDBJ databases">
        <authorList>
            <person name="Li T."/>
            <person name="Hu X."/>
            <person name="Zhang T."/>
            <person name="Song X."/>
            <person name="Zhang H."/>
            <person name="Dai N."/>
            <person name="Sheng W."/>
            <person name="Hou X."/>
            <person name="Wei L."/>
        </authorList>
    </citation>
    <scope>NUCLEOTIDE SEQUENCE</scope>
    <source>
        <strain evidence="2">G01</strain>
        <tissue evidence="2">Leaf</tissue>
    </source>
</reference>
<feature type="transmembrane region" description="Helical" evidence="1">
    <location>
        <begin position="80"/>
        <end position="100"/>
    </location>
</feature>
<dbReference type="PANTHER" id="PTHR33133:SF3">
    <property type="entry name" value="TRANSMEMBRANE PROTEIN"/>
    <property type="match status" value="1"/>
</dbReference>
<gene>
    <name evidence="2" type="ORF">Sangu_3184200</name>
</gene>
<accession>A0AAW2JP66</accession>
<protein>
    <recommendedName>
        <fullName evidence="3">Transmembrane protein</fullName>
    </recommendedName>
</protein>
<keyword evidence="1" id="KW-1133">Transmembrane helix</keyword>
<feature type="transmembrane region" description="Helical" evidence="1">
    <location>
        <begin position="240"/>
        <end position="262"/>
    </location>
</feature>
<feature type="transmembrane region" description="Helical" evidence="1">
    <location>
        <begin position="198"/>
        <end position="220"/>
    </location>
</feature>
<keyword evidence="1" id="KW-0472">Membrane</keyword>
<keyword evidence="1" id="KW-0812">Transmembrane</keyword>
<evidence type="ECO:0000256" key="1">
    <source>
        <dbReference type="SAM" id="Phobius"/>
    </source>
</evidence>
<organism evidence="2">
    <name type="scientific">Sesamum angustifolium</name>
    <dbReference type="NCBI Taxonomy" id="2727405"/>
    <lineage>
        <taxon>Eukaryota</taxon>
        <taxon>Viridiplantae</taxon>
        <taxon>Streptophyta</taxon>
        <taxon>Embryophyta</taxon>
        <taxon>Tracheophyta</taxon>
        <taxon>Spermatophyta</taxon>
        <taxon>Magnoliopsida</taxon>
        <taxon>eudicotyledons</taxon>
        <taxon>Gunneridae</taxon>
        <taxon>Pentapetalae</taxon>
        <taxon>asterids</taxon>
        <taxon>lamiids</taxon>
        <taxon>Lamiales</taxon>
        <taxon>Pedaliaceae</taxon>
        <taxon>Sesamum</taxon>
    </lineage>
</organism>